<dbReference type="EMBL" id="JBBNAE010000006">
    <property type="protein sequence ID" value="KAK9116729.1"/>
    <property type="molecule type" value="Genomic_DNA"/>
</dbReference>
<name>A0AAP0IJK6_9MAGN</name>
<evidence type="ECO:0000313" key="2">
    <source>
        <dbReference type="Proteomes" id="UP001417504"/>
    </source>
</evidence>
<reference evidence="1 2" key="1">
    <citation type="submission" date="2024-01" db="EMBL/GenBank/DDBJ databases">
        <title>Genome assemblies of Stephania.</title>
        <authorList>
            <person name="Yang L."/>
        </authorList>
    </citation>
    <scope>NUCLEOTIDE SEQUENCE [LARGE SCALE GENOMIC DNA]</scope>
    <source>
        <strain evidence="1">QJT</strain>
        <tissue evidence="1">Leaf</tissue>
    </source>
</reference>
<dbReference type="AlphaFoldDB" id="A0AAP0IJK6"/>
<proteinExistence type="predicted"/>
<gene>
    <name evidence="1" type="ORF">Sjap_015676</name>
</gene>
<evidence type="ECO:0000313" key="1">
    <source>
        <dbReference type="EMBL" id="KAK9116729.1"/>
    </source>
</evidence>
<protein>
    <submittedName>
        <fullName evidence="1">Uncharacterized protein</fullName>
    </submittedName>
</protein>
<organism evidence="1 2">
    <name type="scientific">Stephania japonica</name>
    <dbReference type="NCBI Taxonomy" id="461633"/>
    <lineage>
        <taxon>Eukaryota</taxon>
        <taxon>Viridiplantae</taxon>
        <taxon>Streptophyta</taxon>
        <taxon>Embryophyta</taxon>
        <taxon>Tracheophyta</taxon>
        <taxon>Spermatophyta</taxon>
        <taxon>Magnoliopsida</taxon>
        <taxon>Ranunculales</taxon>
        <taxon>Menispermaceae</taxon>
        <taxon>Menispermoideae</taxon>
        <taxon>Cissampelideae</taxon>
        <taxon>Stephania</taxon>
    </lineage>
</organism>
<accession>A0AAP0IJK6</accession>
<keyword evidence="2" id="KW-1185">Reference proteome</keyword>
<dbReference type="Proteomes" id="UP001417504">
    <property type="component" value="Unassembled WGS sequence"/>
</dbReference>
<sequence length="53" mass="6211">MQALMCFSDIWVIARFIFRVLGHHGPTNLIQLCLELVRISLHEVNERNVVQIH</sequence>
<comment type="caution">
    <text evidence="1">The sequence shown here is derived from an EMBL/GenBank/DDBJ whole genome shotgun (WGS) entry which is preliminary data.</text>
</comment>